<evidence type="ECO:0000313" key="2">
    <source>
        <dbReference type="Proteomes" id="UP000676336"/>
    </source>
</evidence>
<feature type="non-terminal residue" evidence="1">
    <location>
        <position position="73"/>
    </location>
</feature>
<protein>
    <submittedName>
        <fullName evidence="1">Uncharacterized protein</fullName>
    </submittedName>
</protein>
<evidence type="ECO:0000313" key="1">
    <source>
        <dbReference type="EMBL" id="CAF4643089.1"/>
    </source>
</evidence>
<sequence length="73" mass="8800">MLLPQASTLPVSDKDQEGFSQLLLHDLHRHRQTYVRNFTAFETLKKRQDFILRQENLRSLLNFEQRMTVKQDQ</sequence>
<organism evidence="1 2">
    <name type="scientific">Rotaria magnacalcarata</name>
    <dbReference type="NCBI Taxonomy" id="392030"/>
    <lineage>
        <taxon>Eukaryota</taxon>
        <taxon>Metazoa</taxon>
        <taxon>Spiralia</taxon>
        <taxon>Gnathifera</taxon>
        <taxon>Rotifera</taxon>
        <taxon>Eurotatoria</taxon>
        <taxon>Bdelloidea</taxon>
        <taxon>Philodinida</taxon>
        <taxon>Philodinidae</taxon>
        <taxon>Rotaria</taxon>
    </lineage>
</organism>
<comment type="caution">
    <text evidence="1">The sequence shown here is derived from an EMBL/GenBank/DDBJ whole genome shotgun (WGS) entry which is preliminary data.</text>
</comment>
<accession>A0A8S2ZRT6</accession>
<name>A0A8S2ZRT6_9BILA</name>
<proteinExistence type="predicted"/>
<gene>
    <name evidence="1" type="ORF">SMN809_LOCUS40778</name>
</gene>
<reference evidence="1" key="1">
    <citation type="submission" date="2021-02" db="EMBL/GenBank/DDBJ databases">
        <authorList>
            <person name="Nowell W R."/>
        </authorList>
    </citation>
    <scope>NUCLEOTIDE SEQUENCE</scope>
</reference>
<dbReference type="AlphaFoldDB" id="A0A8S2ZRT6"/>
<dbReference type="Proteomes" id="UP000676336">
    <property type="component" value="Unassembled WGS sequence"/>
</dbReference>
<dbReference type="EMBL" id="CAJOBI010113230">
    <property type="protein sequence ID" value="CAF4643089.1"/>
    <property type="molecule type" value="Genomic_DNA"/>
</dbReference>